<organism evidence="4 5">
    <name type="scientific">Stieleria neptunia</name>
    <dbReference type="NCBI Taxonomy" id="2527979"/>
    <lineage>
        <taxon>Bacteria</taxon>
        <taxon>Pseudomonadati</taxon>
        <taxon>Planctomycetota</taxon>
        <taxon>Planctomycetia</taxon>
        <taxon>Pirellulales</taxon>
        <taxon>Pirellulaceae</taxon>
        <taxon>Stieleria</taxon>
    </lineage>
</organism>
<dbReference type="EMBL" id="CP037423">
    <property type="protein sequence ID" value="QDV44198.1"/>
    <property type="molecule type" value="Genomic_DNA"/>
</dbReference>
<feature type="region of interest" description="Disordered" evidence="2">
    <location>
        <begin position="327"/>
        <end position="346"/>
    </location>
</feature>
<evidence type="ECO:0000256" key="1">
    <source>
        <dbReference type="ARBA" id="ARBA00022679"/>
    </source>
</evidence>
<keyword evidence="1 4" id="KW-0808">Transferase</keyword>
<dbReference type="InterPro" id="IPR001296">
    <property type="entry name" value="Glyco_trans_1"/>
</dbReference>
<dbReference type="Gene3D" id="3.40.50.2000">
    <property type="entry name" value="Glycogen Phosphorylase B"/>
    <property type="match status" value="1"/>
</dbReference>
<gene>
    <name evidence="4" type="ORF">Enr13x_40600</name>
</gene>
<dbReference type="RefSeq" id="WP_145388580.1">
    <property type="nucleotide sequence ID" value="NZ_CP037423.1"/>
</dbReference>
<reference evidence="4 5" key="1">
    <citation type="submission" date="2019-03" db="EMBL/GenBank/DDBJ databases">
        <title>Deep-cultivation of Planctomycetes and their phenomic and genomic characterization uncovers novel biology.</title>
        <authorList>
            <person name="Wiegand S."/>
            <person name="Jogler M."/>
            <person name="Boedeker C."/>
            <person name="Pinto D."/>
            <person name="Vollmers J."/>
            <person name="Rivas-Marin E."/>
            <person name="Kohn T."/>
            <person name="Peeters S.H."/>
            <person name="Heuer A."/>
            <person name="Rast P."/>
            <person name="Oberbeckmann S."/>
            <person name="Bunk B."/>
            <person name="Jeske O."/>
            <person name="Meyerdierks A."/>
            <person name="Storesund J.E."/>
            <person name="Kallscheuer N."/>
            <person name="Luecker S."/>
            <person name="Lage O.M."/>
            <person name="Pohl T."/>
            <person name="Merkel B.J."/>
            <person name="Hornburger P."/>
            <person name="Mueller R.-W."/>
            <person name="Bruemmer F."/>
            <person name="Labrenz M."/>
            <person name="Spormann A.M."/>
            <person name="Op den Camp H."/>
            <person name="Overmann J."/>
            <person name="Amann R."/>
            <person name="Jetten M.S.M."/>
            <person name="Mascher T."/>
            <person name="Medema M.H."/>
            <person name="Devos D.P."/>
            <person name="Kaster A.-K."/>
            <person name="Ovreas L."/>
            <person name="Rohde M."/>
            <person name="Galperin M.Y."/>
            <person name="Jogler C."/>
        </authorList>
    </citation>
    <scope>NUCLEOTIDE SEQUENCE [LARGE SCALE GENOMIC DNA]</scope>
    <source>
        <strain evidence="4 5">Enr13</strain>
    </source>
</reference>
<evidence type="ECO:0000259" key="3">
    <source>
        <dbReference type="Pfam" id="PF00534"/>
    </source>
</evidence>
<sequence>MSSIHLLIDATNLSGGGGGTLLRTLIDALPENETRVIASSNTRSSLAVTKSERTNVVFNAPCHPFSGSRRRSLVENVQRFRPERLLCFGNIPPTCELAGVEVATYFQNAHLLASLDNRVRYNLKDRFRFAVLRQGLKRNAKHTDAWITQTPTISRTLEREVQSDADRMECFPFFDVRGIETAIRKAETGFREPRSFVYISDGRPHKNHARLFEAWRRVQQTENDASLYVTISRSDRVSSNEVPSNVHFLGPVAWAEGLALATRCEYVIFPSLLETIGLGIVEGVSAGCKAIVPQDACFADVVQASRTFDAMSVESIASSIREAIRGSELSNESDGRRQAIRPHPLPPSKIVLPNRLDPFVEWLMR</sequence>
<protein>
    <submittedName>
        <fullName evidence="4">Glycosyl transferases group 1</fullName>
    </submittedName>
</protein>
<evidence type="ECO:0000313" key="4">
    <source>
        <dbReference type="EMBL" id="QDV44198.1"/>
    </source>
</evidence>
<dbReference type="Pfam" id="PF00534">
    <property type="entry name" value="Glycos_transf_1"/>
    <property type="match status" value="1"/>
</dbReference>
<dbReference type="GO" id="GO:0009103">
    <property type="term" value="P:lipopolysaccharide biosynthetic process"/>
    <property type="evidence" value="ECO:0007669"/>
    <property type="project" value="TreeGrafter"/>
</dbReference>
<feature type="domain" description="Glycosyl transferase family 1" evidence="3">
    <location>
        <begin position="184"/>
        <end position="331"/>
    </location>
</feature>
<dbReference type="GO" id="GO:0016757">
    <property type="term" value="F:glycosyltransferase activity"/>
    <property type="evidence" value="ECO:0007669"/>
    <property type="project" value="InterPro"/>
</dbReference>
<dbReference type="KEGG" id="snep:Enr13x_40600"/>
<name>A0A518HTL3_9BACT</name>
<dbReference type="PANTHER" id="PTHR46401:SF2">
    <property type="entry name" value="GLYCOSYLTRANSFERASE WBBK-RELATED"/>
    <property type="match status" value="1"/>
</dbReference>
<dbReference type="Proteomes" id="UP000319004">
    <property type="component" value="Chromosome"/>
</dbReference>
<dbReference type="PANTHER" id="PTHR46401">
    <property type="entry name" value="GLYCOSYLTRANSFERASE WBBK-RELATED"/>
    <property type="match status" value="1"/>
</dbReference>
<accession>A0A518HTL3</accession>
<proteinExistence type="predicted"/>
<evidence type="ECO:0000256" key="2">
    <source>
        <dbReference type="SAM" id="MobiDB-lite"/>
    </source>
</evidence>
<dbReference type="AlphaFoldDB" id="A0A518HTL3"/>
<dbReference type="SUPFAM" id="SSF53756">
    <property type="entry name" value="UDP-Glycosyltransferase/glycogen phosphorylase"/>
    <property type="match status" value="1"/>
</dbReference>
<keyword evidence="5" id="KW-1185">Reference proteome</keyword>
<dbReference type="OrthoDB" id="283384at2"/>
<evidence type="ECO:0000313" key="5">
    <source>
        <dbReference type="Proteomes" id="UP000319004"/>
    </source>
</evidence>